<dbReference type="OrthoDB" id="9795716at2"/>
<dbReference type="Pfam" id="PF01202">
    <property type="entry name" value="SKI"/>
    <property type="match status" value="1"/>
</dbReference>
<evidence type="ECO:0000256" key="10">
    <source>
        <dbReference type="RuleBase" id="RU363066"/>
    </source>
</evidence>
<comment type="caution">
    <text evidence="11">The sequence shown here is derived from an EMBL/GenBank/DDBJ whole genome shotgun (WGS) entry which is preliminary data.</text>
</comment>
<evidence type="ECO:0000313" key="12">
    <source>
        <dbReference type="Proteomes" id="UP000234881"/>
    </source>
</evidence>
<dbReference type="EC" id="2.7.1.12" evidence="3 10"/>
<organism evidence="11 12">
    <name type="scientific">Cohaesibacter celericrescens</name>
    <dbReference type="NCBI Taxonomy" id="2067669"/>
    <lineage>
        <taxon>Bacteria</taxon>
        <taxon>Pseudomonadati</taxon>
        <taxon>Pseudomonadota</taxon>
        <taxon>Alphaproteobacteria</taxon>
        <taxon>Hyphomicrobiales</taxon>
        <taxon>Cohaesibacteraceae</taxon>
    </lineage>
</organism>
<keyword evidence="4 10" id="KW-0808">Transferase</keyword>
<dbReference type="SUPFAM" id="SSF52540">
    <property type="entry name" value="P-loop containing nucleoside triphosphate hydrolases"/>
    <property type="match status" value="1"/>
</dbReference>
<dbReference type="GO" id="GO:0005524">
    <property type="term" value="F:ATP binding"/>
    <property type="evidence" value="ECO:0007669"/>
    <property type="project" value="UniProtKB-KW"/>
</dbReference>
<evidence type="ECO:0000256" key="2">
    <source>
        <dbReference type="ARBA" id="ARBA00008420"/>
    </source>
</evidence>
<gene>
    <name evidence="11" type="ORF">C0081_20365</name>
</gene>
<dbReference type="Proteomes" id="UP000234881">
    <property type="component" value="Unassembled WGS sequence"/>
</dbReference>
<evidence type="ECO:0000256" key="8">
    <source>
        <dbReference type="ARBA" id="ARBA00023064"/>
    </source>
</evidence>
<dbReference type="GO" id="GO:0005737">
    <property type="term" value="C:cytoplasm"/>
    <property type="evidence" value="ECO:0007669"/>
    <property type="project" value="TreeGrafter"/>
</dbReference>
<comment type="pathway">
    <text evidence="1">Carbohydrate acid metabolism.</text>
</comment>
<dbReference type="RefSeq" id="WP_101535576.1">
    <property type="nucleotide sequence ID" value="NZ_JBFHIU010000032.1"/>
</dbReference>
<dbReference type="InterPro" id="IPR006001">
    <property type="entry name" value="Therm_gnt_kin"/>
</dbReference>
<dbReference type="AlphaFoldDB" id="A0A2N5XLQ4"/>
<reference evidence="11 12" key="1">
    <citation type="submission" date="2018-01" db="EMBL/GenBank/DDBJ databases">
        <title>The draft genome sequence of Cohaesibacter sp. H1304.</title>
        <authorList>
            <person name="Wang N.-N."/>
            <person name="Du Z.-J."/>
        </authorList>
    </citation>
    <scope>NUCLEOTIDE SEQUENCE [LARGE SCALE GENOMIC DNA]</scope>
    <source>
        <strain evidence="11 12">H1304</strain>
    </source>
</reference>
<keyword evidence="8" id="KW-0311">Gluconate utilization</keyword>
<proteinExistence type="inferred from homology"/>
<dbReference type="Gene3D" id="3.40.50.300">
    <property type="entry name" value="P-loop containing nucleotide triphosphate hydrolases"/>
    <property type="match status" value="1"/>
</dbReference>
<keyword evidence="7 10" id="KW-0067">ATP-binding</keyword>
<comment type="catalytic activity">
    <reaction evidence="9 10">
        <text>D-gluconate + ATP = 6-phospho-D-gluconate + ADP + H(+)</text>
        <dbReference type="Rhea" id="RHEA:19433"/>
        <dbReference type="ChEBI" id="CHEBI:15378"/>
        <dbReference type="ChEBI" id="CHEBI:18391"/>
        <dbReference type="ChEBI" id="CHEBI:30616"/>
        <dbReference type="ChEBI" id="CHEBI:58759"/>
        <dbReference type="ChEBI" id="CHEBI:456216"/>
        <dbReference type="EC" id="2.7.1.12"/>
    </reaction>
</comment>
<dbReference type="CDD" id="cd02021">
    <property type="entry name" value="GntK"/>
    <property type="match status" value="1"/>
</dbReference>
<keyword evidence="12" id="KW-1185">Reference proteome</keyword>
<accession>A0A2N5XLQ4</accession>
<sequence length="166" mass="18492">MIIIVMGISGTGKSTVGQMLADRLGVPFEEGDAYHPEANVKKMSAGIPLNDADREPWLDSMAKSMAEWEARGETCVLSCSALRKAYRDKFRAVVKDLRFAFLDGAKDLVQNRMKERQSHFMPVTLIESQIAALEVPHGETDVIWVSISQTPEKLVDELVEKITPLM</sequence>
<dbReference type="InterPro" id="IPR031322">
    <property type="entry name" value="Shikimate/glucono_kinase"/>
</dbReference>
<name>A0A2N5XLQ4_9HYPH</name>
<dbReference type="NCBIfam" id="TIGR01313">
    <property type="entry name" value="therm_gnt_kin"/>
    <property type="match status" value="1"/>
</dbReference>
<evidence type="ECO:0000256" key="5">
    <source>
        <dbReference type="ARBA" id="ARBA00022741"/>
    </source>
</evidence>
<keyword evidence="5 10" id="KW-0547">Nucleotide-binding</keyword>
<evidence type="ECO:0000256" key="9">
    <source>
        <dbReference type="ARBA" id="ARBA00048090"/>
    </source>
</evidence>
<dbReference type="InterPro" id="IPR027417">
    <property type="entry name" value="P-loop_NTPase"/>
</dbReference>
<evidence type="ECO:0000256" key="3">
    <source>
        <dbReference type="ARBA" id="ARBA00012054"/>
    </source>
</evidence>
<evidence type="ECO:0000256" key="1">
    <source>
        <dbReference type="ARBA" id="ARBA00004761"/>
    </source>
</evidence>
<dbReference type="PANTHER" id="PTHR43442:SF3">
    <property type="entry name" value="GLUCONOKINASE-RELATED"/>
    <property type="match status" value="1"/>
</dbReference>
<dbReference type="PANTHER" id="PTHR43442">
    <property type="entry name" value="GLUCONOKINASE-RELATED"/>
    <property type="match status" value="1"/>
</dbReference>
<dbReference type="GO" id="GO:0019521">
    <property type="term" value="P:D-gluconate metabolic process"/>
    <property type="evidence" value="ECO:0007669"/>
    <property type="project" value="UniProtKB-KW"/>
</dbReference>
<evidence type="ECO:0000256" key="4">
    <source>
        <dbReference type="ARBA" id="ARBA00022679"/>
    </source>
</evidence>
<evidence type="ECO:0000256" key="6">
    <source>
        <dbReference type="ARBA" id="ARBA00022777"/>
    </source>
</evidence>
<protein>
    <recommendedName>
        <fullName evidence="3 10">Gluconokinase</fullName>
        <ecNumber evidence="3 10">2.7.1.12</ecNumber>
    </recommendedName>
</protein>
<dbReference type="EMBL" id="PKUQ01000052">
    <property type="protein sequence ID" value="PLW75423.1"/>
    <property type="molecule type" value="Genomic_DNA"/>
</dbReference>
<comment type="similarity">
    <text evidence="2 10">Belongs to the gluconokinase GntK/GntV family.</text>
</comment>
<dbReference type="GO" id="GO:0046316">
    <property type="term" value="F:gluconokinase activity"/>
    <property type="evidence" value="ECO:0007669"/>
    <property type="project" value="UniProtKB-EC"/>
</dbReference>
<dbReference type="FunFam" id="3.40.50.300:FF:000522">
    <property type="entry name" value="Gluconokinase"/>
    <property type="match status" value="1"/>
</dbReference>
<keyword evidence="6 10" id="KW-0418">Kinase</keyword>
<evidence type="ECO:0000313" key="11">
    <source>
        <dbReference type="EMBL" id="PLW75423.1"/>
    </source>
</evidence>
<evidence type="ECO:0000256" key="7">
    <source>
        <dbReference type="ARBA" id="ARBA00022840"/>
    </source>
</evidence>